<accession>A0ABV3INL9</accession>
<proteinExistence type="predicted"/>
<name>A0ABV3INL9_9ACTN</name>
<dbReference type="EMBL" id="JBFASG010000003">
    <property type="protein sequence ID" value="MEV4922070.1"/>
    <property type="molecule type" value="Genomic_DNA"/>
</dbReference>
<keyword evidence="3" id="KW-1185">Reference proteome</keyword>
<dbReference type="InterPro" id="IPR007278">
    <property type="entry name" value="DUF397"/>
</dbReference>
<evidence type="ECO:0000313" key="3">
    <source>
        <dbReference type="Proteomes" id="UP001552479"/>
    </source>
</evidence>
<gene>
    <name evidence="2" type="ORF">AB0L03_04350</name>
</gene>
<protein>
    <submittedName>
        <fullName evidence="2">DUF397 domain-containing protein</fullName>
    </submittedName>
</protein>
<reference evidence="2 3" key="1">
    <citation type="submission" date="2024-06" db="EMBL/GenBank/DDBJ databases">
        <title>The Natural Products Discovery Center: Release of the First 8490 Sequenced Strains for Exploring Actinobacteria Biosynthetic Diversity.</title>
        <authorList>
            <person name="Kalkreuter E."/>
            <person name="Kautsar S.A."/>
            <person name="Yang D."/>
            <person name="Bader C.D."/>
            <person name="Teijaro C.N."/>
            <person name="Fluegel L."/>
            <person name="Davis C.M."/>
            <person name="Simpson J.R."/>
            <person name="Lauterbach L."/>
            <person name="Steele A.D."/>
            <person name="Gui C."/>
            <person name="Meng S."/>
            <person name="Li G."/>
            <person name="Viehrig K."/>
            <person name="Ye F."/>
            <person name="Su P."/>
            <person name="Kiefer A.F."/>
            <person name="Nichols A."/>
            <person name="Cepeda A.J."/>
            <person name="Yan W."/>
            <person name="Fan B."/>
            <person name="Jiang Y."/>
            <person name="Adhikari A."/>
            <person name="Zheng C.-J."/>
            <person name="Schuster L."/>
            <person name="Cowan T.M."/>
            <person name="Smanski M.J."/>
            <person name="Chevrette M.G."/>
            <person name="De Carvalho L.P.S."/>
            <person name="Shen B."/>
        </authorList>
    </citation>
    <scope>NUCLEOTIDE SEQUENCE [LARGE SCALE GENOMIC DNA]</scope>
    <source>
        <strain evidence="2 3">NPDC053791</strain>
    </source>
</reference>
<evidence type="ECO:0000313" key="2">
    <source>
        <dbReference type="EMBL" id="MEV4922070.1"/>
    </source>
</evidence>
<dbReference type="Proteomes" id="UP001552479">
    <property type="component" value="Unassembled WGS sequence"/>
</dbReference>
<dbReference type="RefSeq" id="WP_366086787.1">
    <property type="nucleotide sequence ID" value="NZ_JBFASG010000003.1"/>
</dbReference>
<evidence type="ECO:0000259" key="1">
    <source>
        <dbReference type="Pfam" id="PF04149"/>
    </source>
</evidence>
<organism evidence="2 3">
    <name type="scientific">Streptomyces roseoverticillatus</name>
    <dbReference type="NCBI Taxonomy" id="66429"/>
    <lineage>
        <taxon>Bacteria</taxon>
        <taxon>Bacillati</taxon>
        <taxon>Actinomycetota</taxon>
        <taxon>Actinomycetes</taxon>
        <taxon>Kitasatosporales</taxon>
        <taxon>Streptomycetaceae</taxon>
        <taxon>Streptomyces</taxon>
    </lineage>
</organism>
<dbReference type="Pfam" id="PF04149">
    <property type="entry name" value="DUF397"/>
    <property type="match status" value="1"/>
</dbReference>
<sequence>MSYSQGEGDQCVEISALSQAIRIRDSKRKHGPQLAVGAPAWEAFVAYAPAAAR</sequence>
<feature type="domain" description="DUF397" evidence="1">
    <location>
        <begin position="2"/>
        <end position="47"/>
    </location>
</feature>
<comment type="caution">
    <text evidence="2">The sequence shown here is derived from an EMBL/GenBank/DDBJ whole genome shotgun (WGS) entry which is preliminary data.</text>
</comment>